<name>A0ABY8FWA0_9ACTO</name>
<evidence type="ECO:0000313" key="1">
    <source>
        <dbReference type="EMBL" id="WFM82632.1"/>
    </source>
</evidence>
<dbReference type="EMBL" id="CP121208">
    <property type="protein sequence ID" value="WFM82632.1"/>
    <property type="molecule type" value="Genomic_DNA"/>
</dbReference>
<keyword evidence="2" id="KW-1185">Reference proteome</keyword>
<evidence type="ECO:0000313" key="2">
    <source>
        <dbReference type="Proteomes" id="UP001215216"/>
    </source>
</evidence>
<dbReference type="Pfam" id="PF12982">
    <property type="entry name" value="DUF3866"/>
    <property type="match status" value="1"/>
</dbReference>
<reference evidence="1 2" key="1">
    <citation type="submission" date="2023-03" db="EMBL/GenBank/DDBJ databases">
        <title>Complete genome of Arcanobacterium canis strain DSM 25104 isolated in 2010 from a canine otitis externa in Germany.</title>
        <authorList>
            <person name="Borowiak M."/>
            <person name="Kreitlow A."/>
            <person name="Malorny B."/>
            <person name="Laemmler C."/>
            <person name="Prenger-Berninghoff E."/>
            <person name="Ploetz M."/>
            <person name="Abdulmawjood A."/>
        </authorList>
    </citation>
    <scope>NUCLEOTIDE SEQUENCE [LARGE SCALE GENOMIC DNA]</scope>
    <source>
        <strain evidence="1 2">DSM 25104</strain>
    </source>
</reference>
<dbReference type="Proteomes" id="UP001215216">
    <property type="component" value="Chromosome"/>
</dbReference>
<dbReference type="RefSeq" id="WP_278012058.1">
    <property type="nucleotide sequence ID" value="NZ_CP121208.1"/>
</dbReference>
<sequence>MMWREGTIVAERKSWGAAIEFTVSLGADGEARALAYVPQVGLPQIGDRVLLSASAVSRGLGTGGYMLIVAIPDRLPTDPPPSPGHIMKARYTPMQFMVQSVDEQESPYFELLKDADSIDGMPVVAADLHSALPAIVAGIHKTEPAARVAYIQTDGAALPAWFSQTARSMTDAGHILGTITAGQSYGGELEAINIHTALLAARLVWKADVAVIAQGPGNAGTGTKWGFSGTQMGEAINAAAVLGGQPIACLRASDADPRERHRGISHHTMRVLTDVVHVNAIVSAPALDTQDPLIAQIDRRAVDKMENQIDELSGRYLIDRISTRGLVDTLKNAPAPLRSMGRGLEQDPLSFIAAGVAGISAGKRIPRTTPE</sequence>
<gene>
    <name evidence="1" type="ORF">P7079_04260</name>
</gene>
<accession>A0ABY8FWA0</accession>
<proteinExistence type="predicted"/>
<dbReference type="InterPro" id="IPR024479">
    <property type="entry name" value="DUF3866"/>
</dbReference>
<protein>
    <submittedName>
        <fullName evidence="1">DUF3866 family protein</fullName>
    </submittedName>
</protein>
<organism evidence="1 2">
    <name type="scientific">Arcanobacterium canis</name>
    <dbReference type="NCBI Taxonomy" id="999183"/>
    <lineage>
        <taxon>Bacteria</taxon>
        <taxon>Bacillati</taxon>
        <taxon>Actinomycetota</taxon>
        <taxon>Actinomycetes</taxon>
        <taxon>Actinomycetales</taxon>
        <taxon>Actinomycetaceae</taxon>
        <taxon>Arcanobacterium</taxon>
    </lineage>
</organism>